<feature type="compositionally biased region" description="Basic and acidic residues" evidence="1">
    <location>
        <begin position="10"/>
        <end position="20"/>
    </location>
</feature>
<keyword evidence="3" id="KW-1185">Reference proteome</keyword>
<proteinExistence type="predicted"/>
<evidence type="ECO:0000256" key="1">
    <source>
        <dbReference type="SAM" id="MobiDB-lite"/>
    </source>
</evidence>
<dbReference type="Proteomes" id="UP000187203">
    <property type="component" value="Unassembled WGS sequence"/>
</dbReference>
<evidence type="ECO:0000313" key="3">
    <source>
        <dbReference type="Proteomes" id="UP000187203"/>
    </source>
</evidence>
<name>A0A1R3L4E1_9ROSI</name>
<organism evidence="2 3">
    <name type="scientific">Corchorus olitorius</name>
    <dbReference type="NCBI Taxonomy" id="93759"/>
    <lineage>
        <taxon>Eukaryota</taxon>
        <taxon>Viridiplantae</taxon>
        <taxon>Streptophyta</taxon>
        <taxon>Embryophyta</taxon>
        <taxon>Tracheophyta</taxon>
        <taxon>Spermatophyta</taxon>
        <taxon>Magnoliopsida</taxon>
        <taxon>eudicotyledons</taxon>
        <taxon>Gunneridae</taxon>
        <taxon>Pentapetalae</taxon>
        <taxon>rosids</taxon>
        <taxon>malvids</taxon>
        <taxon>Malvales</taxon>
        <taxon>Malvaceae</taxon>
        <taxon>Grewioideae</taxon>
        <taxon>Apeibeae</taxon>
        <taxon>Corchorus</taxon>
    </lineage>
</organism>
<accession>A0A1R3L4E1</accession>
<protein>
    <submittedName>
        <fullName evidence="2">Uncharacterized protein</fullName>
    </submittedName>
</protein>
<reference evidence="3" key="1">
    <citation type="submission" date="2013-09" db="EMBL/GenBank/DDBJ databases">
        <title>Corchorus olitorius genome sequencing.</title>
        <authorList>
            <person name="Alam M."/>
            <person name="Haque M.S."/>
            <person name="Islam M.S."/>
            <person name="Emdad E.M."/>
            <person name="Islam M.M."/>
            <person name="Ahmed B."/>
            <person name="Halim A."/>
            <person name="Hossen Q.M.M."/>
            <person name="Hossain M.Z."/>
            <person name="Ahmed R."/>
            <person name="Khan M.M."/>
            <person name="Islam R."/>
            <person name="Rashid M.M."/>
            <person name="Khan S.A."/>
            <person name="Rahman M.S."/>
            <person name="Alam M."/>
            <person name="Yahiya A.S."/>
            <person name="Khan M.S."/>
            <person name="Azam M.S."/>
            <person name="Haque T."/>
            <person name="Lashkar M.Z.H."/>
            <person name="Akhand A.I."/>
            <person name="Morshed G."/>
            <person name="Roy S."/>
            <person name="Uddin K.S."/>
            <person name="Rabeya T."/>
            <person name="Hossain A.S."/>
            <person name="Chowdhury A."/>
            <person name="Snigdha A.R."/>
            <person name="Mortoza M.S."/>
            <person name="Matin S.A."/>
            <person name="Hoque S.M.E."/>
            <person name="Islam M.K."/>
            <person name="Roy D.K."/>
            <person name="Haider R."/>
            <person name="Moosa M.M."/>
            <person name="Elias S.M."/>
            <person name="Hasan A.M."/>
            <person name="Jahan S."/>
            <person name="Shafiuddin M."/>
            <person name="Mahmood N."/>
            <person name="Shommy N.S."/>
        </authorList>
    </citation>
    <scope>NUCLEOTIDE SEQUENCE [LARGE SCALE GENOMIC DNA]</scope>
    <source>
        <strain evidence="3">cv. O-4</strain>
    </source>
</reference>
<gene>
    <name evidence="2" type="ORF">COLO4_00182</name>
</gene>
<dbReference type="AlphaFoldDB" id="A0A1R3L4E1"/>
<comment type="caution">
    <text evidence="2">The sequence shown here is derived from an EMBL/GenBank/DDBJ whole genome shotgun (WGS) entry which is preliminary data.</text>
</comment>
<evidence type="ECO:0000313" key="2">
    <source>
        <dbReference type="EMBL" id="OMP14204.1"/>
    </source>
</evidence>
<sequence>MAQKPINKVQQKEVPKEMPRPKSRYSSPTTKIKGKPKTQNKRKPKENDP</sequence>
<feature type="region of interest" description="Disordered" evidence="1">
    <location>
        <begin position="1"/>
        <end position="49"/>
    </location>
</feature>
<feature type="compositionally biased region" description="Basic residues" evidence="1">
    <location>
        <begin position="32"/>
        <end position="49"/>
    </location>
</feature>
<dbReference type="EMBL" id="AWUE01001270">
    <property type="protein sequence ID" value="OMP14204.1"/>
    <property type="molecule type" value="Genomic_DNA"/>
</dbReference>